<comment type="caution">
    <text evidence="1">The sequence shown here is derived from an EMBL/GenBank/DDBJ whole genome shotgun (WGS) entry which is preliminary data.</text>
</comment>
<name>A0A9W6NPJ1_9ACTN</name>
<dbReference type="EMBL" id="BSFP01000045">
    <property type="protein sequence ID" value="GLL04393.1"/>
    <property type="molecule type" value="Genomic_DNA"/>
</dbReference>
<evidence type="ECO:0000313" key="1">
    <source>
        <dbReference type="EMBL" id="GLL04393.1"/>
    </source>
</evidence>
<reference evidence="1" key="1">
    <citation type="journal article" date="2014" name="Int. J. Syst. Evol. Microbiol.">
        <title>Complete genome sequence of Corynebacterium casei LMG S-19264T (=DSM 44701T), isolated from a smear-ripened cheese.</title>
        <authorList>
            <consortium name="US DOE Joint Genome Institute (JGI-PGF)"/>
            <person name="Walter F."/>
            <person name="Albersmeier A."/>
            <person name="Kalinowski J."/>
            <person name="Ruckert C."/>
        </authorList>
    </citation>
    <scope>NUCLEOTIDE SEQUENCE</scope>
    <source>
        <strain evidence="1">VKM Ac-1321</strain>
    </source>
</reference>
<accession>A0A9W6NPJ1</accession>
<reference evidence="1" key="2">
    <citation type="submission" date="2023-01" db="EMBL/GenBank/DDBJ databases">
        <authorList>
            <person name="Sun Q."/>
            <person name="Evtushenko L."/>
        </authorList>
    </citation>
    <scope>NUCLEOTIDE SEQUENCE</scope>
    <source>
        <strain evidence="1">VKM Ac-1321</strain>
    </source>
</reference>
<keyword evidence="2" id="KW-1185">Reference proteome</keyword>
<dbReference type="AlphaFoldDB" id="A0A9W6NPJ1"/>
<sequence length="53" mass="5789">MTLKKTLQFGLVIFLVWFIAFRPDAAARVARGIGALIAQLGTGFGDFFTRVVS</sequence>
<proteinExistence type="predicted"/>
<dbReference type="Proteomes" id="UP001143480">
    <property type="component" value="Unassembled WGS sequence"/>
</dbReference>
<evidence type="ECO:0000313" key="2">
    <source>
        <dbReference type="Proteomes" id="UP001143480"/>
    </source>
</evidence>
<dbReference type="RefSeq" id="WP_261959509.1">
    <property type="nucleotide sequence ID" value="NZ_BAAAXA010000001.1"/>
</dbReference>
<protein>
    <submittedName>
        <fullName evidence="1">Uncharacterized protein</fullName>
    </submittedName>
</protein>
<gene>
    <name evidence="1" type="ORF">GCM10017581_061400</name>
</gene>
<organism evidence="1 2">
    <name type="scientific">Dactylosporangium matsuzakiense</name>
    <dbReference type="NCBI Taxonomy" id="53360"/>
    <lineage>
        <taxon>Bacteria</taxon>
        <taxon>Bacillati</taxon>
        <taxon>Actinomycetota</taxon>
        <taxon>Actinomycetes</taxon>
        <taxon>Micromonosporales</taxon>
        <taxon>Micromonosporaceae</taxon>
        <taxon>Dactylosporangium</taxon>
    </lineage>
</organism>